<evidence type="ECO:0000313" key="2">
    <source>
        <dbReference type="EMBL" id="CZF79346.1"/>
    </source>
</evidence>
<dbReference type="EMBL" id="FIZX01000001">
    <property type="protein sequence ID" value="CZF79346.1"/>
    <property type="molecule type" value="Genomic_DNA"/>
</dbReference>
<feature type="transmembrane region" description="Helical" evidence="1">
    <location>
        <begin position="29"/>
        <end position="50"/>
    </location>
</feature>
<organism evidence="2 3">
    <name type="scientific">Grimontia celer</name>
    <dbReference type="NCBI Taxonomy" id="1796497"/>
    <lineage>
        <taxon>Bacteria</taxon>
        <taxon>Pseudomonadati</taxon>
        <taxon>Pseudomonadota</taxon>
        <taxon>Gammaproteobacteria</taxon>
        <taxon>Vibrionales</taxon>
        <taxon>Vibrionaceae</taxon>
        <taxon>Grimontia</taxon>
    </lineage>
</organism>
<accession>A0A128EZB4</accession>
<feature type="transmembrane region" description="Helical" evidence="1">
    <location>
        <begin position="6"/>
        <end position="22"/>
    </location>
</feature>
<reference evidence="3" key="1">
    <citation type="submission" date="2016-02" db="EMBL/GenBank/DDBJ databases">
        <authorList>
            <person name="Rodrigo-Torres Lidia"/>
            <person name="Arahal R.David."/>
        </authorList>
    </citation>
    <scope>NUCLEOTIDE SEQUENCE [LARGE SCALE GENOMIC DNA]</scope>
    <source>
        <strain evidence="3">CECT 9029</strain>
    </source>
</reference>
<keyword evidence="3" id="KW-1185">Reference proteome</keyword>
<dbReference type="RefSeq" id="WP_197475327.1">
    <property type="nucleotide sequence ID" value="NZ_FIZX01000001.1"/>
</dbReference>
<protein>
    <submittedName>
        <fullName evidence="2">Uncharacterized protein</fullName>
    </submittedName>
</protein>
<keyword evidence="1" id="KW-0472">Membrane</keyword>
<proteinExistence type="predicted"/>
<sequence length="51" mass="5441">MVKIGFIVGLIIIGVLVAKFLDEKSQKKFMIGAVATAALAVVLLVISELIR</sequence>
<evidence type="ECO:0000256" key="1">
    <source>
        <dbReference type="SAM" id="Phobius"/>
    </source>
</evidence>
<keyword evidence="1" id="KW-0812">Transmembrane</keyword>
<dbReference type="AlphaFoldDB" id="A0A128EZB4"/>
<gene>
    <name evidence="2" type="ORF">GCE9029_01408</name>
</gene>
<evidence type="ECO:0000313" key="3">
    <source>
        <dbReference type="Proteomes" id="UP000071641"/>
    </source>
</evidence>
<keyword evidence="1" id="KW-1133">Transmembrane helix</keyword>
<dbReference type="Proteomes" id="UP000071641">
    <property type="component" value="Unassembled WGS sequence"/>
</dbReference>
<name>A0A128EZB4_9GAMM</name>